<feature type="compositionally biased region" description="Basic residues" evidence="1">
    <location>
        <begin position="23"/>
        <end position="36"/>
    </location>
</feature>
<keyword evidence="3" id="KW-1185">Reference proteome</keyword>
<feature type="region of interest" description="Disordered" evidence="1">
    <location>
        <begin position="16"/>
        <end position="36"/>
    </location>
</feature>
<evidence type="ECO:0000256" key="1">
    <source>
        <dbReference type="SAM" id="MobiDB-lite"/>
    </source>
</evidence>
<evidence type="ECO:0000313" key="2">
    <source>
        <dbReference type="EMBL" id="KAK4132721.1"/>
    </source>
</evidence>
<reference evidence="2" key="2">
    <citation type="submission" date="2023-05" db="EMBL/GenBank/DDBJ databases">
        <authorList>
            <consortium name="Lawrence Berkeley National Laboratory"/>
            <person name="Steindorff A."/>
            <person name="Hensen N."/>
            <person name="Bonometti L."/>
            <person name="Westerberg I."/>
            <person name="Brannstrom I.O."/>
            <person name="Guillou S."/>
            <person name="Cros-Aarteil S."/>
            <person name="Calhoun S."/>
            <person name="Haridas S."/>
            <person name="Kuo A."/>
            <person name="Mondo S."/>
            <person name="Pangilinan J."/>
            <person name="Riley R."/>
            <person name="Labutti K."/>
            <person name="Andreopoulos B."/>
            <person name="Lipzen A."/>
            <person name="Chen C."/>
            <person name="Yanf M."/>
            <person name="Daum C."/>
            <person name="Ng V."/>
            <person name="Clum A."/>
            <person name="Ohm R."/>
            <person name="Martin F."/>
            <person name="Silar P."/>
            <person name="Natvig D."/>
            <person name="Lalanne C."/>
            <person name="Gautier V."/>
            <person name="Ament-Velasquez S.L."/>
            <person name="Kruys A."/>
            <person name="Hutchinson M.I."/>
            <person name="Powell A.J."/>
            <person name="Barry K."/>
            <person name="Miller A.N."/>
            <person name="Grigoriev I.V."/>
            <person name="Debuchy R."/>
            <person name="Gladieux P."/>
            <person name="Thoren M.H."/>
            <person name="Johannesson H."/>
        </authorList>
    </citation>
    <scope>NUCLEOTIDE SEQUENCE</scope>
    <source>
        <strain evidence="2">CBS 123565</strain>
    </source>
</reference>
<comment type="caution">
    <text evidence="2">The sequence shown here is derived from an EMBL/GenBank/DDBJ whole genome shotgun (WGS) entry which is preliminary data.</text>
</comment>
<accession>A0AAN6UJA5</accession>
<dbReference type="EMBL" id="MU853416">
    <property type="protein sequence ID" value="KAK4132721.1"/>
    <property type="molecule type" value="Genomic_DNA"/>
</dbReference>
<protein>
    <submittedName>
        <fullName evidence="2">Uncharacterized protein</fullName>
    </submittedName>
</protein>
<sequence>MCAGLQKAAVASQPMLLVPSAGRRQRRPSQGRRHRHSFVRSFARRLLLRILARCGVLVVSQRTTDHQDNRGWFVDTKVNDHQRKVLHRSPTQCRSVPSTAVLEEVAHPCHRPTAQSSPPSPLRSGINQPIHQLRSFSSIL</sequence>
<name>A0AAN6UJA5_9PEZI</name>
<reference evidence="2" key="1">
    <citation type="journal article" date="2023" name="Mol. Phylogenet. Evol.">
        <title>Genome-scale phylogeny and comparative genomics of the fungal order Sordariales.</title>
        <authorList>
            <person name="Hensen N."/>
            <person name="Bonometti L."/>
            <person name="Westerberg I."/>
            <person name="Brannstrom I.O."/>
            <person name="Guillou S."/>
            <person name="Cros-Aarteil S."/>
            <person name="Calhoun S."/>
            <person name="Haridas S."/>
            <person name="Kuo A."/>
            <person name="Mondo S."/>
            <person name="Pangilinan J."/>
            <person name="Riley R."/>
            <person name="LaButti K."/>
            <person name="Andreopoulos B."/>
            <person name="Lipzen A."/>
            <person name="Chen C."/>
            <person name="Yan M."/>
            <person name="Daum C."/>
            <person name="Ng V."/>
            <person name="Clum A."/>
            <person name="Steindorff A."/>
            <person name="Ohm R.A."/>
            <person name="Martin F."/>
            <person name="Silar P."/>
            <person name="Natvig D.O."/>
            <person name="Lalanne C."/>
            <person name="Gautier V."/>
            <person name="Ament-Velasquez S.L."/>
            <person name="Kruys A."/>
            <person name="Hutchinson M.I."/>
            <person name="Powell A.J."/>
            <person name="Barry K."/>
            <person name="Miller A.N."/>
            <person name="Grigoriev I.V."/>
            <person name="Debuchy R."/>
            <person name="Gladieux P."/>
            <person name="Hiltunen Thoren M."/>
            <person name="Johannesson H."/>
        </authorList>
    </citation>
    <scope>NUCLEOTIDE SEQUENCE</scope>
    <source>
        <strain evidence="2">CBS 123565</strain>
    </source>
</reference>
<dbReference type="AlphaFoldDB" id="A0AAN6UJA5"/>
<gene>
    <name evidence="2" type="ORF">BT67DRAFT_76748</name>
</gene>
<organism evidence="2 3">
    <name type="scientific">Trichocladium antarcticum</name>
    <dbReference type="NCBI Taxonomy" id="1450529"/>
    <lineage>
        <taxon>Eukaryota</taxon>
        <taxon>Fungi</taxon>
        <taxon>Dikarya</taxon>
        <taxon>Ascomycota</taxon>
        <taxon>Pezizomycotina</taxon>
        <taxon>Sordariomycetes</taxon>
        <taxon>Sordariomycetidae</taxon>
        <taxon>Sordariales</taxon>
        <taxon>Chaetomiaceae</taxon>
        <taxon>Trichocladium</taxon>
    </lineage>
</organism>
<dbReference type="Proteomes" id="UP001304895">
    <property type="component" value="Unassembled WGS sequence"/>
</dbReference>
<proteinExistence type="predicted"/>
<evidence type="ECO:0000313" key="3">
    <source>
        <dbReference type="Proteomes" id="UP001304895"/>
    </source>
</evidence>